<dbReference type="InterPro" id="IPR007372">
    <property type="entry name" value="Lipid/polyisoprenoid-bd_YceI"/>
</dbReference>
<evidence type="ECO:0000313" key="4">
    <source>
        <dbReference type="Proteomes" id="UP001523369"/>
    </source>
</evidence>
<dbReference type="SUPFAM" id="SSF101874">
    <property type="entry name" value="YceI-like"/>
    <property type="match status" value="1"/>
</dbReference>
<organism evidence="3 4">
    <name type="scientific">Paractinoplanes aksuensis</name>
    <dbReference type="NCBI Taxonomy" id="2939490"/>
    <lineage>
        <taxon>Bacteria</taxon>
        <taxon>Bacillati</taxon>
        <taxon>Actinomycetota</taxon>
        <taxon>Actinomycetes</taxon>
        <taxon>Micromonosporales</taxon>
        <taxon>Micromonosporaceae</taxon>
        <taxon>Paractinoplanes</taxon>
    </lineage>
</organism>
<keyword evidence="4" id="KW-1185">Reference proteome</keyword>
<reference evidence="3 4" key="1">
    <citation type="submission" date="2022-06" db="EMBL/GenBank/DDBJ databases">
        <title>New Species of the Genus Actinoplanes, ActinopZanes ferrugineus.</title>
        <authorList>
            <person name="Ding P."/>
        </authorList>
    </citation>
    <scope>NUCLEOTIDE SEQUENCE [LARGE SCALE GENOMIC DNA]</scope>
    <source>
        <strain evidence="3 4">TRM88003</strain>
    </source>
</reference>
<comment type="similarity">
    <text evidence="1">Belongs to the UPF0312 family.</text>
</comment>
<protein>
    <submittedName>
        <fullName evidence="3">YceI family protein</fullName>
    </submittedName>
</protein>
<feature type="domain" description="Lipid/polyisoprenoid-binding YceI-like" evidence="2">
    <location>
        <begin position="2"/>
        <end position="103"/>
    </location>
</feature>
<dbReference type="InterPro" id="IPR036761">
    <property type="entry name" value="TTHA0802/YceI-like_sf"/>
</dbReference>
<dbReference type="Proteomes" id="UP001523369">
    <property type="component" value="Unassembled WGS sequence"/>
</dbReference>
<dbReference type="Gene3D" id="2.40.128.110">
    <property type="entry name" value="Lipid/polyisoprenoid-binding, YceI-like"/>
    <property type="match status" value="1"/>
</dbReference>
<evidence type="ECO:0000256" key="1">
    <source>
        <dbReference type="ARBA" id="ARBA00008812"/>
    </source>
</evidence>
<evidence type="ECO:0000259" key="2">
    <source>
        <dbReference type="Pfam" id="PF04264"/>
    </source>
</evidence>
<evidence type="ECO:0000313" key="3">
    <source>
        <dbReference type="EMBL" id="MCO8273117.1"/>
    </source>
</evidence>
<sequence length="106" mass="11422">MLDASSFHSDDARRDKDITGRKFLDAGQHPTIAFRSTGCRRTDAGWLLDGVLRVRGHDSDVTLTLERAGGGHFVASAVVYRVAAGVATGRAVIARPVRIELDLYAA</sequence>
<dbReference type="Pfam" id="PF04264">
    <property type="entry name" value="YceI"/>
    <property type="match status" value="1"/>
</dbReference>
<proteinExistence type="inferred from homology"/>
<gene>
    <name evidence="3" type="ORF">M1L60_21210</name>
</gene>
<accession>A0ABT1DQK0</accession>
<dbReference type="EMBL" id="JAMYJR010000023">
    <property type="protein sequence ID" value="MCO8273117.1"/>
    <property type="molecule type" value="Genomic_DNA"/>
</dbReference>
<name>A0ABT1DQK0_9ACTN</name>
<comment type="caution">
    <text evidence="3">The sequence shown here is derived from an EMBL/GenBank/DDBJ whole genome shotgun (WGS) entry which is preliminary data.</text>
</comment>